<dbReference type="GO" id="GO:0006310">
    <property type="term" value="P:DNA recombination"/>
    <property type="evidence" value="ECO:0007669"/>
    <property type="project" value="UniProtKB-KW"/>
</dbReference>
<dbReference type="STRING" id="1798542.A3F54_01635"/>
<gene>
    <name evidence="8" type="ORF">A3F54_01635</name>
</gene>
<dbReference type="InterPro" id="IPR011010">
    <property type="entry name" value="DNA_brk_join_enz"/>
</dbReference>
<keyword evidence="2" id="KW-0229">DNA integration</keyword>
<dbReference type="InterPro" id="IPR002104">
    <property type="entry name" value="Integrase_catalytic"/>
</dbReference>
<reference evidence="8 9" key="1">
    <citation type="journal article" date="2016" name="Nat. Commun.">
        <title>Thousands of microbial genomes shed light on interconnected biogeochemical processes in an aquifer system.</title>
        <authorList>
            <person name="Anantharaman K."/>
            <person name="Brown C.T."/>
            <person name="Hug L.A."/>
            <person name="Sharon I."/>
            <person name="Castelle C.J."/>
            <person name="Probst A.J."/>
            <person name="Thomas B.C."/>
            <person name="Singh A."/>
            <person name="Wilkins M.J."/>
            <person name="Karaoz U."/>
            <person name="Brodie E.L."/>
            <person name="Williams K.H."/>
            <person name="Hubbard S.S."/>
            <person name="Banfield J.F."/>
        </authorList>
    </citation>
    <scope>NUCLEOTIDE SEQUENCE [LARGE SCALE GENOMIC DNA]</scope>
</reference>
<dbReference type="Gene3D" id="1.10.150.130">
    <property type="match status" value="1"/>
</dbReference>
<organism evidence="8 9">
    <name type="scientific">Candidatus Kerfeldbacteria bacterium RIFCSPHIGHO2_12_FULL_48_17</name>
    <dbReference type="NCBI Taxonomy" id="1798542"/>
    <lineage>
        <taxon>Bacteria</taxon>
        <taxon>Candidatus Kerfeldiibacteriota</taxon>
    </lineage>
</organism>
<comment type="similarity">
    <text evidence="1">Belongs to the 'phage' integrase family.</text>
</comment>
<proteinExistence type="inferred from homology"/>
<dbReference type="PROSITE" id="PS51900">
    <property type="entry name" value="CB"/>
    <property type="match status" value="1"/>
</dbReference>
<evidence type="ECO:0000259" key="7">
    <source>
        <dbReference type="PROSITE" id="PS51900"/>
    </source>
</evidence>
<dbReference type="PANTHER" id="PTHR30349:SF64">
    <property type="entry name" value="PROPHAGE INTEGRASE INTD-RELATED"/>
    <property type="match status" value="1"/>
</dbReference>
<dbReference type="GO" id="GO:0003677">
    <property type="term" value="F:DNA binding"/>
    <property type="evidence" value="ECO:0007669"/>
    <property type="project" value="UniProtKB-UniRule"/>
</dbReference>
<dbReference type="Pfam" id="PF00589">
    <property type="entry name" value="Phage_integrase"/>
    <property type="match status" value="1"/>
</dbReference>
<dbReference type="Gene3D" id="1.10.443.10">
    <property type="entry name" value="Intergrase catalytic core"/>
    <property type="match status" value="1"/>
</dbReference>
<dbReference type="SUPFAM" id="SSF56349">
    <property type="entry name" value="DNA breaking-rejoining enzymes"/>
    <property type="match status" value="1"/>
</dbReference>
<keyword evidence="4" id="KW-0233">DNA recombination</keyword>
<dbReference type="AlphaFoldDB" id="A0A1G2B2C8"/>
<evidence type="ECO:0000313" key="9">
    <source>
        <dbReference type="Proteomes" id="UP000176952"/>
    </source>
</evidence>
<evidence type="ECO:0008006" key="10">
    <source>
        <dbReference type="Google" id="ProtNLM"/>
    </source>
</evidence>
<dbReference type="PANTHER" id="PTHR30349">
    <property type="entry name" value="PHAGE INTEGRASE-RELATED"/>
    <property type="match status" value="1"/>
</dbReference>
<sequence>MPQLLQILKQTMQARGYSGKTISAYSHAVVQAYQFFKQPLRHLTHDDYLTFLAHLNTKNRSSQTIALTANAINFLMTQVYKNSTFVRLKHPKRSRRLPVVLSKEEITALIEHTPNPKHQLILGIAYGSGLRVSEVTNIRIGDLDLDRGILHIKQSKGNKDRITILSPKIIPQLRALSTDRNPQSPLFASERGGKLHTRTLQAIFQHGLKRVGIRRPATFHSLRHSFATHLLEQGTDLRHIQELLGHNDIKTTQMYTHVTRTHLTAIKSPW</sequence>
<protein>
    <recommendedName>
        <fullName evidence="10">Integrase</fullName>
    </recommendedName>
</protein>
<feature type="domain" description="Tyr recombinase" evidence="6">
    <location>
        <begin position="96"/>
        <end position="268"/>
    </location>
</feature>
<dbReference type="PROSITE" id="PS51898">
    <property type="entry name" value="TYR_RECOMBINASE"/>
    <property type="match status" value="1"/>
</dbReference>
<keyword evidence="3 5" id="KW-0238">DNA-binding</keyword>
<evidence type="ECO:0000313" key="8">
    <source>
        <dbReference type="EMBL" id="OGY82397.1"/>
    </source>
</evidence>
<dbReference type="Pfam" id="PF13495">
    <property type="entry name" value="Phage_int_SAM_4"/>
    <property type="match status" value="1"/>
</dbReference>
<dbReference type="InterPro" id="IPR010998">
    <property type="entry name" value="Integrase_recombinase_N"/>
</dbReference>
<dbReference type="InterPro" id="IPR004107">
    <property type="entry name" value="Integrase_SAM-like_N"/>
</dbReference>
<name>A0A1G2B2C8_9BACT</name>
<dbReference type="InterPro" id="IPR044068">
    <property type="entry name" value="CB"/>
</dbReference>
<evidence type="ECO:0000256" key="3">
    <source>
        <dbReference type="ARBA" id="ARBA00023125"/>
    </source>
</evidence>
<dbReference type="Proteomes" id="UP000176952">
    <property type="component" value="Unassembled WGS sequence"/>
</dbReference>
<dbReference type="InterPro" id="IPR013762">
    <property type="entry name" value="Integrase-like_cat_sf"/>
</dbReference>
<dbReference type="NCBIfam" id="NF040815">
    <property type="entry name" value="recomb_XerA_Arch"/>
    <property type="match status" value="1"/>
</dbReference>
<comment type="caution">
    <text evidence="8">The sequence shown here is derived from an EMBL/GenBank/DDBJ whole genome shotgun (WGS) entry which is preliminary data.</text>
</comment>
<evidence type="ECO:0000256" key="2">
    <source>
        <dbReference type="ARBA" id="ARBA00022908"/>
    </source>
</evidence>
<evidence type="ECO:0000256" key="4">
    <source>
        <dbReference type="ARBA" id="ARBA00023172"/>
    </source>
</evidence>
<evidence type="ECO:0000256" key="1">
    <source>
        <dbReference type="ARBA" id="ARBA00008857"/>
    </source>
</evidence>
<evidence type="ECO:0000256" key="5">
    <source>
        <dbReference type="PROSITE-ProRule" id="PRU01248"/>
    </source>
</evidence>
<dbReference type="GO" id="GO:0015074">
    <property type="term" value="P:DNA integration"/>
    <property type="evidence" value="ECO:0007669"/>
    <property type="project" value="UniProtKB-KW"/>
</dbReference>
<dbReference type="EMBL" id="MHKD01000030">
    <property type="protein sequence ID" value="OGY82397.1"/>
    <property type="molecule type" value="Genomic_DNA"/>
</dbReference>
<feature type="domain" description="Core-binding (CB)" evidence="7">
    <location>
        <begin position="1"/>
        <end position="80"/>
    </location>
</feature>
<evidence type="ECO:0000259" key="6">
    <source>
        <dbReference type="PROSITE" id="PS51898"/>
    </source>
</evidence>
<dbReference type="InterPro" id="IPR050090">
    <property type="entry name" value="Tyrosine_recombinase_XerCD"/>
</dbReference>
<accession>A0A1G2B2C8</accession>